<dbReference type="Gene3D" id="3.40.1440.10">
    <property type="entry name" value="GIY-YIG endonuclease"/>
    <property type="match status" value="1"/>
</dbReference>
<accession>A0A2G9ZKI4</accession>
<name>A0A2G9ZKI4_9BACT</name>
<gene>
    <name evidence="2" type="ORF">COX22_02970</name>
</gene>
<reference evidence="2 3" key="1">
    <citation type="submission" date="2017-09" db="EMBL/GenBank/DDBJ databases">
        <title>Depth-based differentiation of microbial function through sediment-hosted aquifers and enrichment of novel symbionts in the deep terrestrial subsurface.</title>
        <authorList>
            <person name="Probst A.J."/>
            <person name="Ladd B."/>
            <person name="Jarett J.K."/>
            <person name="Geller-Mcgrath D.E."/>
            <person name="Sieber C.M."/>
            <person name="Emerson J.B."/>
            <person name="Anantharaman K."/>
            <person name="Thomas B.C."/>
            <person name="Malmstrom R."/>
            <person name="Stieglmeier M."/>
            <person name="Klingl A."/>
            <person name="Woyke T."/>
            <person name="Ryan C.M."/>
            <person name="Banfield J.F."/>
        </authorList>
    </citation>
    <scope>NUCLEOTIDE SEQUENCE [LARGE SCALE GENOMIC DNA]</scope>
    <source>
        <strain evidence="2">CG23_combo_of_CG06-09_8_20_14_all_49_15</strain>
    </source>
</reference>
<dbReference type="InterPro" id="IPR000305">
    <property type="entry name" value="GIY-YIG_endonuc"/>
</dbReference>
<protein>
    <submittedName>
        <fullName evidence="2">GIY-YIG nuclease superfamily protein</fullName>
    </submittedName>
</protein>
<dbReference type="InterPro" id="IPR035901">
    <property type="entry name" value="GIY-YIG_endonuc_sf"/>
</dbReference>
<dbReference type="Pfam" id="PF01541">
    <property type="entry name" value="GIY-YIG"/>
    <property type="match status" value="1"/>
</dbReference>
<comment type="caution">
    <text evidence="2">The sequence shown here is derived from an EMBL/GenBank/DDBJ whole genome shotgun (WGS) entry which is preliminary data.</text>
</comment>
<sequence length="95" mass="11240">MYFVYILQSQKDQSDYASITVDAEKRLLFNNAGYQRYTKAKIPWQIVRLEQFNNKREALIREREIKKKKSKRYIEWLIDCQNRGVVPTAVGAPGL</sequence>
<evidence type="ECO:0000259" key="1">
    <source>
        <dbReference type="PROSITE" id="PS50164"/>
    </source>
</evidence>
<proteinExistence type="predicted"/>
<dbReference type="SUPFAM" id="SSF82771">
    <property type="entry name" value="GIY-YIG endonuclease"/>
    <property type="match status" value="1"/>
</dbReference>
<feature type="domain" description="GIY-YIG" evidence="1">
    <location>
        <begin position="1"/>
        <end position="75"/>
    </location>
</feature>
<organism evidence="2 3">
    <name type="scientific">Candidatus Falkowbacteria bacterium CG23_combo_of_CG06-09_8_20_14_all_49_15</name>
    <dbReference type="NCBI Taxonomy" id="1974572"/>
    <lineage>
        <taxon>Bacteria</taxon>
        <taxon>Candidatus Falkowiibacteriota</taxon>
    </lineage>
</organism>
<dbReference type="EMBL" id="PCSD01000072">
    <property type="protein sequence ID" value="PIP33686.1"/>
    <property type="molecule type" value="Genomic_DNA"/>
</dbReference>
<evidence type="ECO:0000313" key="3">
    <source>
        <dbReference type="Proteomes" id="UP000230729"/>
    </source>
</evidence>
<dbReference type="Proteomes" id="UP000230729">
    <property type="component" value="Unassembled WGS sequence"/>
</dbReference>
<evidence type="ECO:0000313" key="2">
    <source>
        <dbReference type="EMBL" id="PIP33686.1"/>
    </source>
</evidence>
<dbReference type="PROSITE" id="PS50164">
    <property type="entry name" value="GIY_YIG"/>
    <property type="match status" value="1"/>
</dbReference>
<dbReference type="AlphaFoldDB" id="A0A2G9ZKI4"/>